<dbReference type="GO" id="GO:0006352">
    <property type="term" value="P:DNA-templated transcription initiation"/>
    <property type="evidence" value="ECO:0007669"/>
    <property type="project" value="InterPro"/>
</dbReference>
<evidence type="ECO:0000256" key="4">
    <source>
        <dbReference type="ARBA" id="ARBA00023163"/>
    </source>
</evidence>
<dbReference type="Gene3D" id="1.10.1740.10">
    <property type="match status" value="1"/>
</dbReference>
<reference evidence="6" key="2">
    <citation type="journal article" date="2024" name="Environ. Microbiol.">
        <title>Genome analysis and description of Tunturibacter gen. nov. expands the diversity of Terriglobia in tundra soils.</title>
        <authorList>
            <person name="Messyasz A."/>
            <person name="Mannisto M.K."/>
            <person name="Kerkhof L.J."/>
            <person name="Haggblom M.M."/>
        </authorList>
    </citation>
    <scope>NUCLEOTIDE SEQUENCE</scope>
    <source>
        <strain evidence="6">X5P6</strain>
    </source>
</reference>
<reference evidence="6" key="1">
    <citation type="submission" date="2023-08" db="EMBL/GenBank/DDBJ databases">
        <authorList>
            <person name="Messyasz A."/>
            <person name="Mannisto M.K."/>
            <person name="Kerkhof L.J."/>
            <person name="Haggblom M."/>
        </authorList>
    </citation>
    <scope>NUCLEOTIDE SEQUENCE</scope>
    <source>
        <strain evidence="6">X5P6</strain>
    </source>
</reference>
<dbReference type="Pfam" id="PF07638">
    <property type="entry name" value="Sigma70_ECF"/>
    <property type="match status" value="1"/>
</dbReference>
<organism evidence="6">
    <name type="scientific">Tunturiibacter psychrotolerans</name>
    <dbReference type="NCBI Taxonomy" id="3069686"/>
    <lineage>
        <taxon>Bacteria</taxon>
        <taxon>Pseudomonadati</taxon>
        <taxon>Acidobacteriota</taxon>
        <taxon>Terriglobia</taxon>
        <taxon>Terriglobales</taxon>
        <taxon>Acidobacteriaceae</taxon>
        <taxon>Tunturiibacter</taxon>
    </lineage>
</organism>
<dbReference type="SUPFAM" id="SSF88659">
    <property type="entry name" value="Sigma3 and sigma4 domains of RNA polymerase sigma factors"/>
    <property type="match status" value="1"/>
</dbReference>
<keyword evidence="4" id="KW-0804">Transcription</keyword>
<evidence type="ECO:0000259" key="5">
    <source>
        <dbReference type="Pfam" id="PF07638"/>
    </source>
</evidence>
<dbReference type="InterPro" id="IPR039425">
    <property type="entry name" value="RNA_pol_sigma-70-like"/>
</dbReference>
<dbReference type="InterPro" id="IPR013324">
    <property type="entry name" value="RNA_pol_sigma_r3/r4-like"/>
</dbReference>
<evidence type="ECO:0000256" key="3">
    <source>
        <dbReference type="ARBA" id="ARBA00023082"/>
    </source>
</evidence>
<dbReference type="NCBIfam" id="TIGR02937">
    <property type="entry name" value="sigma70-ECF"/>
    <property type="match status" value="1"/>
</dbReference>
<evidence type="ECO:0000256" key="1">
    <source>
        <dbReference type="ARBA" id="ARBA00010641"/>
    </source>
</evidence>
<sequence>MVQEPDVTALLIEAANGNQAAQEKLVPLVYDQLKRLASGYMRRERSGHTLQTTALVHEAYLKLVGQHSPHWQNRAQFYGTAAQLMRRILIDHARRHLREKRGGTQVILPLEEALAFTPEHSEDLLRLDEALDRLSKLDPRQSRIVELRFFGGLSVEETSSFLNVSPITVKRDWAVAKVWLYGELRPDNGNDGKTVGTR</sequence>
<dbReference type="InterPro" id="IPR014284">
    <property type="entry name" value="RNA_pol_sigma-70_dom"/>
</dbReference>
<feature type="domain" description="RNA polymerase sigma-70 ECF-like HTH" evidence="5">
    <location>
        <begin position="6"/>
        <end position="185"/>
    </location>
</feature>
<dbReference type="InterPro" id="IPR053812">
    <property type="entry name" value="HTH_Sigma70_ECF-like"/>
</dbReference>
<dbReference type="PANTHER" id="PTHR43133:SF39">
    <property type="entry name" value="SIMILAR TO RNA POLYMERASE SIGMA-E FACTOR"/>
    <property type="match status" value="1"/>
</dbReference>
<dbReference type="SUPFAM" id="SSF88946">
    <property type="entry name" value="Sigma2 domain of RNA polymerase sigma factors"/>
    <property type="match status" value="1"/>
</dbReference>
<dbReference type="InterPro" id="IPR011517">
    <property type="entry name" value="RNA_pol_sigma70_ECF-like"/>
</dbReference>
<dbReference type="PANTHER" id="PTHR43133">
    <property type="entry name" value="RNA POLYMERASE ECF-TYPE SIGMA FACTO"/>
    <property type="match status" value="1"/>
</dbReference>
<dbReference type="KEGG" id="tpsc:RBB77_21570"/>
<comment type="similarity">
    <text evidence="1">Belongs to the sigma-70 factor family. ECF subfamily.</text>
</comment>
<dbReference type="AlphaFoldDB" id="A0AAU7ZPW5"/>
<keyword evidence="3" id="KW-0731">Sigma factor</keyword>
<dbReference type="InterPro" id="IPR036388">
    <property type="entry name" value="WH-like_DNA-bd_sf"/>
</dbReference>
<dbReference type="InterPro" id="IPR013325">
    <property type="entry name" value="RNA_pol_sigma_r2"/>
</dbReference>
<dbReference type="Gene3D" id="1.10.10.10">
    <property type="entry name" value="Winged helix-like DNA-binding domain superfamily/Winged helix DNA-binding domain"/>
    <property type="match status" value="1"/>
</dbReference>
<dbReference type="RefSeq" id="WP_353063822.1">
    <property type="nucleotide sequence ID" value="NZ_CP132942.1"/>
</dbReference>
<keyword evidence="2" id="KW-0805">Transcription regulation</keyword>
<evidence type="ECO:0000313" key="6">
    <source>
        <dbReference type="EMBL" id="XCB32980.1"/>
    </source>
</evidence>
<name>A0AAU7ZPW5_9BACT</name>
<dbReference type="GO" id="GO:0016987">
    <property type="term" value="F:sigma factor activity"/>
    <property type="evidence" value="ECO:0007669"/>
    <property type="project" value="UniProtKB-KW"/>
</dbReference>
<gene>
    <name evidence="6" type="ORF">RBB77_21570</name>
</gene>
<proteinExistence type="inferred from homology"/>
<protein>
    <submittedName>
        <fullName evidence="6">Sigma-70 family RNA polymerase sigma factor</fullName>
    </submittedName>
</protein>
<dbReference type="NCBIfam" id="TIGR02999">
    <property type="entry name" value="Sig-70_X6"/>
    <property type="match status" value="1"/>
</dbReference>
<dbReference type="EMBL" id="CP132942">
    <property type="protein sequence ID" value="XCB32980.1"/>
    <property type="molecule type" value="Genomic_DNA"/>
</dbReference>
<accession>A0AAU7ZPW5</accession>
<evidence type="ECO:0000256" key="2">
    <source>
        <dbReference type="ARBA" id="ARBA00023015"/>
    </source>
</evidence>